<name>A0A6C0JBP8_9ZZZZ</name>
<evidence type="ECO:0000313" key="1">
    <source>
        <dbReference type="EMBL" id="QHU03072.1"/>
    </source>
</evidence>
<dbReference type="EMBL" id="MN740369">
    <property type="protein sequence ID" value="QHU03072.1"/>
    <property type="molecule type" value="Genomic_DNA"/>
</dbReference>
<organism evidence="1">
    <name type="scientific">viral metagenome</name>
    <dbReference type="NCBI Taxonomy" id="1070528"/>
    <lineage>
        <taxon>unclassified sequences</taxon>
        <taxon>metagenomes</taxon>
        <taxon>organismal metagenomes</taxon>
    </lineage>
</organism>
<reference evidence="1" key="1">
    <citation type="journal article" date="2020" name="Nature">
        <title>Giant virus diversity and host interactions through global metagenomics.</title>
        <authorList>
            <person name="Schulz F."/>
            <person name="Roux S."/>
            <person name="Paez-Espino D."/>
            <person name="Jungbluth S."/>
            <person name="Walsh D.A."/>
            <person name="Denef V.J."/>
            <person name="McMahon K.D."/>
            <person name="Konstantinidis K.T."/>
            <person name="Eloe-Fadrosh E.A."/>
            <person name="Kyrpides N.C."/>
            <person name="Woyke T."/>
        </authorList>
    </citation>
    <scope>NUCLEOTIDE SEQUENCE</scope>
    <source>
        <strain evidence="1">GVMAG-M-3300025890-48</strain>
    </source>
</reference>
<dbReference type="AlphaFoldDB" id="A0A6C0JBP8"/>
<proteinExistence type="predicted"/>
<accession>A0A6C0JBP8</accession>
<sequence length="126" mass="15217">MTNIYDKSFVCTYPELDSDDLYRSQFLQAFKLKEWDDSKITNKTDILFEIVKDELKDIFHIFKSKNTRFTHLMLFMGENATEDSNLFRILFTYDLFYLTHRCIIDIIDNNKTKLQHIQRLKEVICL</sequence>
<protein>
    <submittedName>
        <fullName evidence="1">Uncharacterized protein</fullName>
    </submittedName>
</protein>